<dbReference type="InterPro" id="IPR036380">
    <property type="entry name" value="Isochorismatase-like_sf"/>
</dbReference>
<feature type="region of interest" description="Disordered" evidence="1">
    <location>
        <begin position="31"/>
        <end position="55"/>
    </location>
</feature>
<dbReference type="EMBL" id="AK364196">
    <property type="protein sequence ID" value="BAJ95399.1"/>
    <property type="molecule type" value="mRNA"/>
</dbReference>
<reference evidence="2" key="1">
    <citation type="journal article" date="2011" name="Plant Physiol.">
        <title>Comprehensive sequence analysis of 24,783 barley full-length cDNAs derived from 12 clone libraries.</title>
        <authorList>
            <person name="Matsumoto T."/>
            <person name="Tanaka T."/>
            <person name="Sakai H."/>
            <person name="Amano N."/>
            <person name="Kanamori H."/>
            <person name="Kurita K."/>
            <person name="Kikuta A."/>
            <person name="Kamiya K."/>
            <person name="Yamamoto M."/>
            <person name="Ikawa H."/>
            <person name="Fujii N."/>
            <person name="Hori K."/>
            <person name="Itoh T."/>
            <person name="Sato K."/>
        </authorList>
    </citation>
    <scope>NUCLEOTIDE SEQUENCE</scope>
    <source>
        <tissue evidence="2">Shoot and root</tissue>
    </source>
</reference>
<dbReference type="AlphaFoldDB" id="F2DJX8"/>
<name>F2DJX8_HORVV</name>
<dbReference type="Gene3D" id="3.40.50.850">
    <property type="entry name" value="Isochorismatase-like"/>
    <property type="match status" value="1"/>
</dbReference>
<accession>F2DJX8</accession>
<proteinExistence type="evidence at transcript level"/>
<dbReference type="PROSITE" id="PS51257">
    <property type="entry name" value="PROKAR_LIPOPROTEIN"/>
    <property type="match status" value="1"/>
</dbReference>
<dbReference type="SUPFAM" id="SSF52499">
    <property type="entry name" value="Isochorismatase-like hydrolases"/>
    <property type="match status" value="1"/>
</dbReference>
<organism evidence="2">
    <name type="scientific">Hordeum vulgare subsp. vulgare</name>
    <name type="common">Domesticated barley</name>
    <dbReference type="NCBI Taxonomy" id="112509"/>
    <lineage>
        <taxon>Eukaryota</taxon>
        <taxon>Viridiplantae</taxon>
        <taxon>Streptophyta</taxon>
        <taxon>Embryophyta</taxon>
        <taxon>Tracheophyta</taxon>
        <taxon>Spermatophyta</taxon>
        <taxon>Magnoliopsida</taxon>
        <taxon>Liliopsida</taxon>
        <taxon>Poales</taxon>
        <taxon>Poaceae</taxon>
        <taxon>BOP clade</taxon>
        <taxon>Pooideae</taxon>
        <taxon>Triticodae</taxon>
        <taxon>Triticeae</taxon>
        <taxon>Hordeinae</taxon>
        <taxon>Hordeum</taxon>
    </lineage>
</organism>
<sequence>MRPYKFVPLPQPPGLSALSSSSCGLLLRRHLRPRRPTHRALPERPPHRRVPPQGNIQALRPCAATLLEPEVVLPPIPPPRRQHNPAAPGKWSETTMLVIDMQKDFVDTAMCSPVLVAGGEAVVPTVAEAVAVPWERDIFIGWVISVPLF</sequence>
<evidence type="ECO:0000256" key="1">
    <source>
        <dbReference type="SAM" id="MobiDB-lite"/>
    </source>
</evidence>
<protein>
    <submittedName>
        <fullName evidence="2">Predicted protein</fullName>
    </submittedName>
</protein>
<evidence type="ECO:0000313" key="2">
    <source>
        <dbReference type="EMBL" id="BAJ95399.1"/>
    </source>
</evidence>